<feature type="coiled-coil region" evidence="1">
    <location>
        <begin position="167"/>
        <end position="268"/>
    </location>
</feature>
<feature type="region of interest" description="Disordered" evidence="2">
    <location>
        <begin position="1"/>
        <end position="60"/>
    </location>
</feature>
<gene>
    <name evidence="3" type="ORF">L596_009692</name>
</gene>
<evidence type="ECO:0008006" key="5">
    <source>
        <dbReference type="Google" id="ProtNLM"/>
    </source>
</evidence>
<sequence length="360" mass="41730">MSEGFSDLEDNVSEPEGDFTLQRPDTSRKPVEAESLAESSDVSFSDRGSERSTLSRHYSQSRACSCAWDLFPHDVQNAIDEDSENNPALKGLADLLKRYHIDELRNRGDSFRIAEPRRSPPKSTFSVVSERPPISICERAENAENEPTKAITSEAERVVQNILQETKQNITQVQQAQNVELDELKENLAKLHIEREQQNLKYEQLLKALDVLRVEKEIYQDEIQKMVDDADEIEGRFEKERNELIREIQDAQNALRMKEKDVQELKDALINDGARIEKYRGIIRKNFEHNEKFNKENERLRATNASRQDVINQVREEVKKILSQRKRLEKFEGAKKLLESLEKMEKVAATVRSRDSTFRS</sequence>
<feature type="compositionally biased region" description="Polar residues" evidence="2">
    <location>
        <begin position="51"/>
        <end position="60"/>
    </location>
</feature>
<evidence type="ECO:0000256" key="2">
    <source>
        <dbReference type="SAM" id="MobiDB-lite"/>
    </source>
</evidence>
<accession>A0A4U5PGA7</accession>
<dbReference type="EMBL" id="AZBU02000002">
    <property type="protein sequence ID" value="TKR95538.1"/>
    <property type="molecule type" value="Genomic_DNA"/>
</dbReference>
<reference evidence="3 4" key="2">
    <citation type="journal article" date="2019" name="G3 (Bethesda)">
        <title>Hybrid Assembly of the Genome of the Entomopathogenic Nematode Steinernema carpocapsae Identifies the X-Chromosome.</title>
        <authorList>
            <person name="Serra L."/>
            <person name="Macchietto M."/>
            <person name="Macias-Munoz A."/>
            <person name="McGill C.J."/>
            <person name="Rodriguez I.M."/>
            <person name="Rodriguez B."/>
            <person name="Murad R."/>
            <person name="Mortazavi A."/>
        </authorList>
    </citation>
    <scope>NUCLEOTIDE SEQUENCE [LARGE SCALE GENOMIC DNA]</scope>
    <source>
        <strain evidence="3 4">ALL</strain>
    </source>
</reference>
<dbReference type="AlphaFoldDB" id="A0A4U5PGA7"/>
<keyword evidence="4" id="KW-1185">Reference proteome</keyword>
<proteinExistence type="predicted"/>
<evidence type="ECO:0000313" key="4">
    <source>
        <dbReference type="Proteomes" id="UP000298663"/>
    </source>
</evidence>
<comment type="caution">
    <text evidence="3">The sequence shown here is derived from an EMBL/GenBank/DDBJ whole genome shotgun (WGS) entry which is preliminary data.</text>
</comment>
<evidence type="ECO:0000313" key="3">
    <source>
        <dbReference type="EMBL" id="TKR95538.1"/>
    </source>
</evidence>
<keyword evidence="1" id="KW-0175">Coiled coil</keyword>
<evidence type="ECO:0000256" key="1">
    <source>
        <dbReference type="SAM" id="Coils"/>
    </source>
</evidence>
<dbReference type="Proteomes" id="UP000298663">
    <property type="component" value="Unassembled WGS sequence"/>
</dbReference>
<organism evidence="3 4">
    <name type="scientific">Steinernema carpocapsae</name>
    <name type="common">Entomopathogenic nematode</name>
    <dbReference type="NCBI Taxonomy" id="34508"/>
    <lineage>
        <taxon>Eukaryota</taxon>
        <taxon>Metazoa</taxon>
        <taxon>Ecdysozoa</taxon>
        <taxon>Nematoda</taxon>
        <taxon>Chromadorea</taxon>
        <taxon>Rhabditida</taxon>
        <taxon>Tylenchina</taxon>
        <taxon>Panagrolaimomorpha</taxon>
        <taxon>Strongyloidoidea</taxon>
        <taxon>Steinernematidae</taxon>
        <taxon>Steinernema</taxon>
    </lineage>
</organism>
<feature type="compositionally biased region" description="Acidic residues" evidence="2">
    <location>
        <begin position="1"/>
        <end position="17"/>
    </location>
</feature>
<name>A0A4U5PGA7_STECR</name>
<protein>
    <recommendedName>
        <fullName evidence="5">Transforming acidic coiled-coil-containing protein C-terminal domain-containing protein</fullName>
    </recommendedName>
</protein>
<reference evidence="3 4" key="1">
    <citation type="journal article" date="2015" name="Genome Biol.">
        <title>Comparative genomics of Steinernema reveals deeply conserved gene regulatory networks.</title>
        <authorList>
            <person name="Dillman A.R."/>
            <person name="Macchietto M."/>
            <person name="Porter C.F."/>
            <person name="Rogers A."/>
            <person name="Williams B."/>
            <person name="Antoshechkin I."/>
            <person name="Lee M.M."/>
            <person name="Goodwin Z."/>
            <person name="Lu X."/>
            <person name="Lewis E.E."/>
            <person name="Goodrich-Blair H."/>
            <person name="Stock S.P."/>
            <person name="Adams B.J."/>
            <person name="Sternberg P.W."/>
            <person name="Mortazavi A."/>
        </authorList>
    </citation>
    <scope>NUCLEOTIDE SEQUENCE [LARGE SCALE GENOMIC DNA]</scope>
    <source>
        <strain evidence="3 4">ALL</strain>
    </source>
</reference>